<dbReference type="SMART" id="SM00248">
    <property type="entry name" value="ANK"/>
    <property type="match status" value="5"/>
</dbReference>
<dbReference type="STRING" id="71139.A0A058ZW28"/>
<keyword evidence="2" id="KW-0472">Membrane</keyword>
<reference evidence="4" key="1">
    <citation type="submission" date="2013-07" db="EMBL/GenBank/DDBJ databases">
        <title>The genome of Eucalyptus grandis.</title>
        <authorList>
            <person name="Schmutz J."/>
            <person name="Hayes R."/>
            <person name="Myburg A."/>
            <person name="Tuskan G."/>
            <person name="Grattapaglia D."/>
            <person name="Rokhsar D.S."/>
        </authorList>
    </citation>
    <scope>NUCLEOTIDE SEQUENCE</scope>
    <source>
        <tissue evidence="4">Leaf extractions</tissue>
    </source>
</reference>
<feature type="region of interest" description="Disordered" evidence="1">
    <location>
        <begin position="311"/>
        <end position="330"/>
    </location>
</feature>
<dbReference type="Pfam" id="PF13962">
    <property type="entry name" value="PGG"/>
    <property type="match status" value="1"/>
</dbReference>
<dbReference type="eggNOG" id="KOG0504">
    <property type="taxonomic scope" value="Eukaryota"/>
</dbReference>
<sequence>MARGLAQKEDREARETRLQQAIAHDDVDELHNLIGEEHQLLDRQSRGPFQNTPLHIAAAAGKTDVAMEMAILKPSFARKLNSDGYSPMHLALQHENYLTVRALKTFDPKLIRVRGRRGMTPLHFVAEKEGDNELELLAEFLFACKPSIKDLTNQGETAVHIAVKNGNLNAFNVLFGWLKRVNLIHILKWKDHSGNTVLHIAVLKKQPKIIKQLIKYTDVNVENSQGDTALKIFEENPWNDQEVAKKLQPKRCSTREPPLSLSKFFSSPLTSLEKYEFFFGFGDETARDIILLVSTLIATATYQAALSPPGGYWQDSSPPSNSSAANPNGTDTENLHQAGDIIMKGWSLYFFSIVNSMAFFTSIGAIWASAIPLLPRTNMVCIAMVILGTAFSYSLVSQFPKSEEGPANLLRGFYVSLVFAGLVIPVVVWRVHAGIIKRIDAKGRPIDTLLGSNGRKCKP</sequence>
<feature type="domain" description="PGG" evidence="3">
    <location>
        <begin position="284"/>
        <end position="371"/>
    </location>
</feature>
<feature type="transmembrane region" description="Helical" evidence="2">
    <location>
        <begin position="412"/>
        <end position="432"/>
    </location>
</feature>
<dbReference type="PANTHER" id="PTHR24128:SF24">
    <property type="entry name" value="ANKYRIN REPEAT PROTEIN"/>
    <property type="match status" value="1"/>
</dbReference>
<dbReference type="FunCoup" id="A0A058ZW28">
    <property type="interactions" value="177"/>
</dbReference>
<dbReference type="Gene3D" id="1.25.40.20">
    <property type="entry name" value="Ankyrin repeat-containing domain"/>
    <property type="match status" value="1"/>
</dbReference>
<feature type="compositionally biased region" description="Low complexity" evidence="1">
    <location>
        <begin position="316"/>
        <end position="328"/>
    </location>
</feature>
<dbReference type="OMA" id="ARYKSNM"/>
<proteinExistence type="predicted"/>
<evidence type="ECO:0000313" key="4">
    <source>
        <dbReference type="EMBL" id="KCW45957.1"/>
    </source>
</evidence>
<dbReference type="PANTHER" id="PTHR24128">
    <property type="entry name" value="HOMEOBOX PROTEIN WARIAI"/>
    <property type="match status" value="1"/>
</dbReference>
<feature type="transmembrane region" description="Helical" evidence="2">
    <location>
        <begin position="346"/>
        <end position="368"/>
    </location>
</feature>
<keyword evidence="2" id="KW-0812">Transmembrane</keyword>
<feature type="transmembrane region" description="Helical" evidence="2">
    <location>
        <begin position="380"/>
        <end position="400"/>
    </location>
</feature>
<protein>
    <recommendedName>
        <fullName evidence="3">PGG domain-containing protein</fullName>
    </recommendedName>
</protein>
<dbReference type="SUPFAM" id="SSF48403">
    <property type="entry name" value="Ankyrin repeat"/>
    <property type="match status" value="1"/>
</dbReference>
<organism evidence="4">
    <name type="scientific">Eucalyptus grandis</name>
    <name type="common">Flooded gum</name>
    <dbReference type="NCBI Taxonomy" id="71139"/>
    <lineage>
        <taxon>Eukaryota</taxon>
        <taxon>Viridiplantae</taxon>
        <taxon>Streptophyta</taxon>
        <taxon>Embryophyta</taxon>
        <taxon>Tracheophyta</taxon>
        <taxon>Spermatophyta</taxon>
        <taxon>Magnoliopsida</taxon>
        <taxon>eudicotyledons</taxon>
        <taxon>Gunneridae</taxon>
        <taxon>Pentapetalae</taxon>
        <taxon>rosids</taxon>
        <taxon>malvids</taxon>
        <taxon>Myrtales</taxon>
        <taxon>Myrtaceae</taxon>
        <taxon>Myrtoideae</taxon>
        <taxon>Eucalypteae</taxon>
        <taxon>Eucalyptus</taxon>
    </lineage>
</organism>
<keyword evidence="2" id="KW-1133">Transmembrane helix</keyword>
<dbReference type="Pfam" id="PF12796">
    <property type="entry name" value="Ank_2"/>
    <property type="match status" value="2"/>
</dbReference>
<evidence type="ECO:0000259" key="3">
    <source>
        <dbReference type="Pfam" id="PF13962"/>
    </source>
</evidence>
<evidence type="ECO:0000256" key="2">
    <source>
        <dbReference type="SAM" id="Phobius"/>
    </source>
</evidence>
<dbReference type="OrthoDB" id="909233at2759"/>
<dbReference type="InParanoid" id="A0A058ZW28"/>
<dbReference type="EMBL" id="KK198766">
    <property type="protein sequence ID" value="KCW45957.1"/>
    <property type="molecule type" value="Genomic_DNA"/>
</dbReference>
<dbReference type="KEGG" id="egr:104428135"/>
<dbReference type="InterPro" id="IPR036770">
    <property type="entry name" value="Ankyrin_rpt-contain_sf"/>
</dbReference>
<dbReference type="InterPro" id="IPR002110">
    <property type="entry name" value="Ankyrin_rpt"/>
</dbReference>
<dbReference type="InterPro" id="IPR026961">
    <property type="entry name" value="PGG_dom"/>
</dbReference>
<gene>
    <name evidence="4" type="ORF">EUGRSUZ_L00121</name>
</gene>
<dbReference type="Gramene" id="KCW45957">
    <property type="protein sequence ID" value="KCW45957"/>
    <property type="gene ID" value="EUGRSUZ_L00121"/>
</dbReference>
<evidence type="ECO:0000256" key="1">
    <source>
        <dbReference type="SAM" id="MobiDB-lite"/>
    </source>
</evidence>
<name>A0A058ZW28_EUCGR</name>
<accession>A0A058ZW28</accession>
<dbReference type="Pfam" id="PF00023">
    <property type="entry name" value="Ank"/>
    <property type="match status" value="1"/>
</dbReference>
<dbReference type="AlphaFoldDB" id="A0A058ZW28"/>